<dbReference type="AlphaFoldDB" id="E0PDJ3"/>
<name>E0PDJ3_STREI</name>
<gene>
    <name evidence="1" type="ORF">HMPREF9319_0916</name>
</gene>
<evidence type="ECO:0000313" key="1">
    <source>
        <dbReference type="EMBL" id="EFM27353.1"/>
    </source>
</evidence>
<dbReference type="EMBL" id="AEEL01000014">
    <property type="protein sequence ID" value="EFM27353.1"/>
    <property type="molecule type" value="Genomic_DNA"/>
</dbReference>
<dbReference type="HOGENOM" id="CLU_2636488_0_0_9"/>
<evidence type="ECO:0000313" key="2">
    <source>
        <dbReference type="Proteomes" id="UP000004290"/>
    </source>
</evidence>
<keyword evidence="2" id="KW-1185">Reference proteome</keyword>
<sequence>MKSESKADDDSDISSLSDYIEASKQPLGDLINNFEQNKDDCLFSAESLTVLHKIIENTSLINIQYSSLYENQEQELK</sequence>
<organism evidence="1 2">
    <name type="scientific">Streptococcus equinus ATCC 700338</name>
    <dbReference type="NCBI Taxonomy" id="864569"/>
    <lineage>
        <taxon>Bacteria</taxon>
        <taxon>Bacillati</taxon>
        <taxon>Bacillota</taxon>
        <taxon>Bacilli</taxon>
        <taxon>Lactobacillales</taxon>
        <taxon>Streptococcaceae</taxon>
        <taxon>Streptococcus</taxon>
    </lineage>
</organism>
<protein>
    <submittedName>
        <fullName evidence="1">Uncharacterized protein</fullName>
    </submittedName>
</protein>
<reference evidence="1 2" key="1">
    <citation type="submission" date="2010-07" db="EMBL/GenBank/DDBJ databases">
        <authorList>
            <person name="Muzny D."/>
            <person name="Qin X."/>
            <person name="Deng J."/>
            <person name="Jiang H."/>
            <person name="Liu Y."/>
            <person name="Qu J."/>
            <person name="Song X.-Z."/>
            <person name="Zhang L."/>
            <person name="Thornton R."/>
            <person name="Coyle M."/>
            <person name="Francisco L."/>
            <person name="Jackson L."/>
            <person name="Javaid M."/>
            <person name="Korchina V."/>
            <person name="Kovar C."/>
            <person name="Mata R."/>
            <person name="Mathew T."/>
            <person name="Ngo R."/>
            <person name="Nguyen L."/>
            <person name="Nguyen N."/>
            <person name="Okwuonu G."/>
            <person name="Ongeri F."/>
            <person name="Pham C."/>
            <person name="Simmons D."/>
            <person name="Wilczek-Boney K."/>
            <person name="Hale W."/>
            <person name="Jakkamsetti A."/>
            <person name="Pham P."/>
            <person name="Ruth R."/>
            <person name="San Lucas F."/>
            <person name="Warren J."/>
            <person name="Zhang J."/>
            <person name="Zhao Z."/>
            <person name="Zhou C."/>
            <person name="Zhu D."/>
            <person name="Lee S."/>
            <person name="Bess C."/>
            <person name="Blankenburg K."/>
            <person name="Forbes L."/>
            <person name="Fu Q."/>
            <person name="Gubbala S."/>
            <person name="Hirani K."/>
            <person name="Jayaseelan J.C."/>
            <person name="Lara F."/>
            <person name="Munidasa M."/>
            <person name="Palculict T."/>
            <person name="Patil S."/>
            <person name="Pu L.-L."/>
            <person name="Saada N."/>
            <person name="Tang L."/>
            <person name="Weissenberger G."/>
            <person name="Zhu Y."/>
            <person name="Hemphill L."/>
            <person name="Shang Y."/>
            <person name="Youmans B."/>
            <person name="Ayvaz T."/>
            <person name="Ross M."/>
            <person name="Santibanez J."/>
            <person name="Aqrawi P."/>
            <person name="Gross S."/>
            <person name="Joshi V."/>
            <person name="Fowler G."/>
            <person name="Nazareth L."/>
            <person name="Reid J."/>
            <person name="Worley K."/>
            <person name="Petrosino J."/>
            <person name="Highlander S."/>
            <person name="Gibbs R."/>
        </authorList>
    </citation>
    <scope>NUCLEOTIDE SEQUENCE [LARGE SCALE GENOMIC DNA]</scope>
    <source>
        <strain evidence="1 2">ATCC 700338</strain>
    </source>
</reference>
<proteinExistence type="predicted"/>
<accession>E0PDJ3</accession>
<comment type="caution">
    <text evidence="1">The sequence shown here is derived from an EMBL/GenBank/DDBJ whole genome shotgun (WGS) entry which is preliminary data.</text>
</comment>
<dbReference type="RefSeq" id="WP_003064702.1">
    <property type="nucleotide sequence ID" value="NZ_GL397128.1"/>
</dbReference>
<dbReference type="Proteomes" id="UP000004290">
    <property type="component" value="Unassembled WGS sequence"/>
</dbReference>